<dbReference type="Proteomes" id="UP000821845">
    <property type="component" value="Chromosome 3"/>
</dbReference>
<evidence type="ECO:0000313" key="1">
    <source>
        <dbReference type="EMBL" id="KAH6935300.1"/>
    </source>
</evidence>
<name>A0ACB7SL39_HYAAI</name>
<accession>A0ACB7SL39</accession>
<reference evidence="1" key="1">
    <citation type="submission" date="2020-05" db="EMBL/GenBank/DDBJ databases">
        <title>Large-scale comparative analyses of tick genomes elucidate their genetic diversity and vector capacities.</title>
        <authorList>
            <person name="Jia N."/>
            <person name="Wang J."/>
            <person name="Shi W."/>
            <person name="Du L."/>
            <person name="Sun Y."/>
            <person name="Zhan W."/>
            <person name="Jiang J."/>
            <person name="Wang Q."/>
            <person name="Zhang B."/>
            <person name="Ji P."/>
            <person name="Sakyi L.B."/>
            <person name="Cui X."/>
            <person name="Yuan T."/>
            <person name="Jiang B."/>
            <person name="Yang W."/>
            <person name="Lam T.T.-Y."/>
            <person name="Chang Q."/>
            <person name="Ding S."/>
            <person name="Wang X."/>
            <person name="Zhu J."/>
            <person name="Ruan X."/>
            <person name="Zhao L."/>
            <person name="Wei J."/>
            <person name="Que T."/>
            <person name="Du C."/>
            <person name="Cheng J."/>
            <person name="Dai P."/>
            <person name="Han X."/>
            <person name="Huang E."/>
            <person name="Gao Y."/>
            <person name="Liu J."/>
            <person name="Shao H."/>
            <person name="Ye R."/>
            <person name="Li L."/>
            <person name="Wei W."/>
            <person name="Wang X."/>
            <person name="Wang C."/>
            <person name="Yang T."/>
            <person name="Huo Q."/>
            <person name="Li W."/>
            <person name="Guo W."/>
            <person name="Chen H."/>
            <person name="Zhou L."/>
            <person name="Ni X."/>
            <person name="Tian J."/>
            <person name="Zhou Y."/>
            <person name="Sheng Y."/>
            <person name="Liu T."/>
            <person name="Pan Y."/>
            <person name="Xia L."/>
            <person name="Li J."/>
            <person name="Zhao F."/>
            <person name="Cao W."/>
        </authorList>
    </citation>
    <scope>NUCLEOTIDE SEQUENCE</scope>
    <source>
        <strain evidence="1">Hyas-2018</strain>
    </source>
</reference>
<gene>
    <name evidence="1" type="ORF">HPB50_005052</name>
</gene>
<organism evidence="1 2">
    <name type="scientific">Hyalomma asiaticum</name>
    <name type="common">Tick</name>
    <dbReference type="NCBI Taxonomy" id="266040"/>
    <lineage>
        <taxon>Eukaryota</taxon>
        <taxon>Metazoa</taxon>
        <taxon>Ecdysozoa</taxon>
        <taxon>Arthropoda</taxon>
        <taxon>Chelicerata</taxon>
        <taxon>Arachnida</taxon>
        <taxon>Acari</taxon>
        <taxon>Parasitiformes</taxon>
        <taxon>Ixodida</taxon>
        <taxon>Ixodoidea</taxon>
        <taxon>Ixodidae</taxon>
        <taxon>Hyalomminae</taxon>
        <taxon>Hyalomma</taxon>
    </lineage>
</organism>
<dbReference type="EMBL" id="CM023483">
    <property type="protein sequence ID" value="KAH6935300.1"/>
    <property type="molecule type" value="Genomic_DNA"/>
</dbReference>
<proteinExistence type="predicted"/>
<keyword evidence="2" id="KW-1185">Reference proteome</keyword>
<comment type="caution">
    <text evidence="1">The sequence shown here is derived from an EMBL/GenBank/DDBJ whole genome shotgun (WGS) entry which is preliminary data.</text>
</comment>
<evidence type="ECO:0000313" key="2">
    <source>
        <dbReference type="Proteomes" id="UP000821845"/>
    </source>
</evidence>
<protein>
    <submittedName>
        <fullName evidence="1">Uncharacterized protein</fullName>
    </submittedName>
</protein>
<sequence>MAVATIDQKDTGDTQGSQGLDLGEDVGAQQGTVDPLATQVFQLPPLPSSDRC</sequence>